<dbReference type="NCBIfam" id="NF004829">
    <property type="entry name" value="PRK06183.1-3"/>
    <property type="match status" value="1"/>
</dbReference>
<dbReference type="Gene3D" id="3.30.70.2450">
    <property type="match status" value="1"/>
</dbReference>
<dbReference type="Pfam" id="PF01494">
    <property type="entry name" value="FAD_binding_3"/>
    <property type="match status" value="1"/>
</dbReference>
<evidence type="ECO:0000313" key="3">
    <source>
        <dbReference type="EMBL" id="WLH14786.1"/>
    </source>
</evidence>
<proteinExistence type="predicted"/>
<organism evidence="3 4">
    <name type="scientific">Pseudomonas hefeiensis</name>
    <dbReference type="NCBI Taxonomy" id="2738125"/>
    <lineage>
        <taxon>Bacteria</taxon>
        <taxon>Pseudomonadati</taxon>
        <taxon>Pseudomonadota</taxon>
        <taxon>Gammaproteobacteria</taxon>
        <taxon>Pseudomonadales</taxon>
        <taxon>Pseudomonadaceae</taxon>
        <taxon>Pseudomonas</taxon>
    </lineage>
</organism>
<dbReference type="SUPFAM" id="SSF51905">
    <property type="entry name" value="FAD/NAD(P)-binding domain"/>
    <property type="match status" value="1"/>
</dbReference>
<dbReference type="PANTHER" id="PTHR43476">
    <property type="entry name" value="3-(3-HYDROXY-PHENYL)PROPIONATE/3-HYDROXYCINNAMIC ACID HYDROXYLASE"/>
    <property type="match status" value="1"/>
</dbReference>
<dbReference type="RefSeq" id="WP_305389470.1">
    <property type="nucleotide sequence ID" value="NZ_CP117426.1"/>
</dbReference>
<keyword evidence="4" id="KW-1185">Reference proteome</keyword>
<reference evidence="3 4" key="1">
    <citation type="submission" date="2023-02" db="EMBL/GenBank/DDBJ databases">
        <title>Evolution of Hrp T3SS in non-pathogenic Pseudomonas fluorescens.</title>
        <authorList>
            <person name="Liao K."/>
            <person name="Wei H."/>
            <person name="Gu Y."/>
        </authorList>
    </citation>
    <scope>NUCLEOTIDE SEQUENCE [LARGE SCALE GENOMIC DNA]</scope>
    <source>
        <strain evidence="3 4">FP205</strain>
    </source>
</reference>
<gene>
    <name evidence="3" type="ORF">PSH57_10960</name>
</gene>
<dbReference type="InterPro" id="IPR036188">
    <property type="entry name" value="FAD/NAD-bd_sf"/>
</dbReference>
<dbReference type="InterPro" id="IPR002938">
    <property type="entry name" value="FAD-bd"/>
</dbReference>
<dbReference type="EMBL" id="CP117449">
    <property type="protein sequence ID" value="WLH14786.1"/>
    <property type="molecule type" value="Genomic_DNA"/>
</dbReference>
<dbReference type="PRINTS" id="PR00420">
    <property type="entry name" value="RNGMNOXGNASE"/>
</dbReference>
<evidence type="ECO:0000256" key="1">
    <source>
        <dbReference type="ARBA" id="ARBA00023002"/>
    </source>
</evidence>
<evidence type="ECO:0000313" key="4">
    <source>
        <dbReference type="Proteomes" id="UP001230339"/>
    </source>
</evidence>
<dbReference type="Proteomes" id="UP001230339">
    <property type="component" value="Chromosome"/>
</dbReference>
<feature type="domain" description="FAD-binding" evidence="2">
    <location>
        <begin position="17"/>
        <end position="364"/>
    </location>
</feature>
<keyword evidence="1" id="KW-0560">Oxidoreductase</keyword>
<accession>A0ABY9GGV7</accession>
<dbReference type="InterPro" id="IPR050631">
    <property type="entry name" value="PheA/TfdB_FAD_monoxygenase"/>
</dbReference>
<evidence type="ECO:0000259" key="2">
    <source>
        <dbReference type="Pfam" id="PF01494"/>
    </source>
</evidence>
<dbReference type="PANTHER" id="PTHR43476:SF3">
    <property type="entry name" value="FAD-BINDING MONOOXYGENASE"/>
    <property type="match status" value="1"/>
</dbReference>
<sequence>MLPNQDQAPIEQTEFFDIAIIGYGPTGLVAASMLGRAGYKVLVIERWPTPYGLPRLSHIDGETARIIQASGNIEDALRDACAVRDYHYRDAHGDLLTELDWTGEACGFPAHISIYQPDIEEAINQQAMTFPGVKILRGWEAQALKQTKDEVTVSARSVSRDQDCEWTGISRKFSVKYLIGADGANSHVRRALAIERTDFGHNERWLNLDSENKHDLGGRFSHSTIFCDPARAHMYMPIGSKRTRFELRILPGEDTAHWEKEATGWQWLEEQHGLGPDDLHLLRHVVYTFETRIANQWRVDRVLLAGDAAHTMMPYMGQGACSGMRDGINLAWKLDLVLSGRCTPALLDSYEQERRPHVMKIMEMALFLGQLANEDDPEKVAQRDHAFLTGKVPPMPPFPKLEDGVLYRESDGTLLPSTGAPAPQGRVRRGNAEKHLDDVVGQGFHLMALQDPTDVLNDELMDFLNQLGCRQIILTEDPNVSGAVSELDDKLSTYMSTHGMQAYISRPDFLVFGSVESMERLPDLIQNLREQLHWQEPATSMNAAKSQASLSGGSAQ</sequence>
<protein>
    <submittedName>
        <fullName evidence="3">Bifunctional 3-(3-hydroxy-phenyl)propionate/3-hydroxycinnamic acid hydroxylase</fullName>
    </submittedName>
</protein>
<dbReference type="Gene3D" id="3.50.50.60">
    <property type="entry name" value="FAD/NAD(P)-binding domain"/>
    <property type="match status" value="1"/>
</dbReference>
<name>A0ABY9GGV7_9PSED</name>